<dbReference type="PANTHER" id="PTHR43134:SF1">
    <property type="entry name" value="SIGNAL RECOGNITION PARTICLE RECEPTOR SUBUNIT ALPHA"/>
    <property type="match status" value="1"/>
</dbReference>
<dbReference type="GO" id="GO:0005525">
    <property type="term" value="F:GTP binding"/>
    <property type="evidence" value="ECO:0007669"/>
    <property type="project" value="UniProtKB-UniRule"/>
</dbReference>
<dbReference type="Proteomes" id="UP000178622">
    <property type="component" value="Unassembled WGS sequence"/>
</dbReference>
<feature type="region of interest" description="Disordered" evidence="11">
    <location>
        <begin position="80"/>
        <end position="113"/>
    </location>
</feature>
<dbReference type="SUPFAM" id="SSF52540">
    <property type="entry name" value="P-loop containing nucleoside triphosphate hydrolases"/>
    <property type="match status" value="1"/>
</dbReference>
<evidence type="ECO:0000256" key="6">
    <source>
        <dbReference type="ARBA" id="ARBA00023136"/>
    </source>
</evidence>
<keyword evidence="4 9" id="KW-0378">Hydrolase</keyword>
<dbReference type="SMART" id="SM00963">
    <property type="entry name" value="SRP54_N"/>
    <property type="match status" value="1"/>
</dbReference>
<keyword evidence="2 9" id="KW-0963">Cytoplasm</keyword>
<dbReference type="GO" id="GO:0005886">
    <property type="term" value="C:plasma membrane"/>
    <property type="evidence" value="ECO:0007669"/>
    <property type="project" value="UniProtKB-SubCell"/>
</dbReference>
<dbReference type="Pfam" id="PF02881">
    <property type="entry name" value="SRP54_N"/>
    <property type="match status" value="1"/>
</dbReference>
<comment type="caution">
    <text evidence="13">The sequence shown here is derived from an EMBL/GenBank/DDBJ whole genome shotgun (WGS) entry which is preliminary data.</text>
</comment>
<dbReference type="FunFam" id="3.40.50.300:FF:000053">
    <property type="entry name" value="Signal recognition particle receptor FtsY"/>
    <property type="match status" value="1"/>
</dbReference>
<keyword evidence="3 9" id="KW-0547">Nucleotide-binding</keyword>
<evidence type="ECO:0000256" key="5">
    <source>
        <dbReference type="ARBA" id="ARBA00023134"/>
    </source>
</evidence>
<dbReference type="InterPro" id="IPR013822">
    <property type="entry name" value="Signal_recog_particl_SRP54_hlx"/>
</dbReference>
<organism evidence="13 14">
    <name type="scientific">Floricoccus tropicus</name>
    <dbReference type="NCBI Taxonomy" id="1859473"/>
    <lineage>
        <taxon>Bacteria</taxon>
        <taxon>Bacillati</taxon>
        <taxon>Bacillota</taxon>
        <taxon>Bacilli</taxon>
        <taxon>Lactobacillales</taxon>
        <taxon>Streptococcaceae</taxon>
        <taxon>Floricoccus</taxon>
    </lineage>
</organism>
<dbReference type="FunFam" id="1.20.120.140:FF:000002">
    <property type="entry name" value="Signal recognition particle receptor FtsY"/>
    <property type="match status" value="1"/>
</dbReference>
<dbReference type="InterPro" id="IPR004390">
    <property type="entry name" value="SR_rcpt_FtsY"/>
</dbReference>
<dbReference type="HAMAP" id="MF_00920">
    <property type="entry name" value="FtsY"/>
    <property type="match status" value="1"/>
</dbReference>
<feature type="binding site" evidence="9">
    <location>
        <begin position="236"/>
        <end position="243"/>
    </location>
    <ligand>
        <name>GTP</name>
        <dbReference type="ChEBI" id="CHEBI:37565"/>
    </ligand>
</feature>
<evidence type="ECO:0000256" key="10">
    <source>
        <dbReference type="SAM" id="Coils"/>
    </source>
</evidence>
<dbReference type="InterPro" id="IPR003593">
    <property type="entry name" value="AAA+_ATPase"/>
</dbReference>
<dbReference type="GO" id="GO:0005737">
    <property type="term" value="C:cytoplasm"/>
    <property type="evidence" value="ECO:0007669"/>
    <property type="project" value="UniProtKB-SubCell"/>
</dbReference>
<dbReference type="SUPFAM" id="SSF47364">
    <property type="entry name" value="Domain of the SRP/SRP receptor G-proteins"/>
    <property type="match status" value="1"/>
</dbReference>
<comment type="similarity">
    <text evidence="9">Belongs to the GTP-binding SRP family. FtsY subfamily.</text>
</comment>
<feature type="binding site" evidence="9">
    <location>
        <begin position="318"/>
        <end position="322"/>
    </location>
    <ligand>
        <name>GTP</name>
        <dbReference type="ChEBI" id="CHEBI:37565"/>
    </ligand>
</feature>
<dbReference type="InterPro" id="IPR000897">
    <property type="entry name" value="SRP54_GTPase_dom"/>
</dbReference>
<evidence type="ECO:0000313" key="14">
    <source>
        <dbReference type="Proteomes" id="UP000178622"/>
    </source>
</evidence>
<evidence type="ECO:0000256" key="9">
    <source>
        <dbReference type="HAMAP-Rule" id="MF_00920"/>
    </source>
</evidence>
<comment type="catalytic activity">
    <reaction evidence="8 9">
        <text>GTP + H2O = GDP + phosphate + H(+)</text>
        <dbReference type="Rhea" id="RHEA:19669"/>
        <dbReference type="ChEBI" id="CHEBI:15377"/>
        <dbReference type="ChEBI" id="CHEBI:15378"/>
        <dbReference type="ChEBI" id="CHEBI:37565"/>
        <dbReference type="ChEBI" id="CHEBI:43474"/>
        <dbReference type="ChEBI" id="CHEBI:58189"/>
        <dbReference type="EC" id="3.6.5.4"/>
    </reaction>
</comment>
<feature type="coiled-coil region" evidence="10">
    <location>
        <begin position="10"/>
        <end position="37"/>
    </location>
</feature>
<dbReference type="SMART" id="SM00962">
    <property type="entry name" value="SRP54"/>
    <property type="match status" value="1"/>
</dbReference>
<keyword evidence="5 9" id="KW-0342">GTP-binding</keyword>
<keyword evidence="7 9" id="KW-0675">Receptor</keyword>
<dbReference type="Gene3D" id="1.20.120.140">
    <property type="entry name" value="Signal recognition particle SRP54, nucleotide-binding domain"/>
    <property type="match status" value="1"/>
</dbReference>
<keyword evidence="10" id="KW-0175">Coiled coil</keyword>
<dbReference type="InterPro" id="IPR027417">
    <property type="entry name" value="P-loop_NTPase"/>
</dbReference>
<dbReference type="OrthoDB" id="9804720at2"/>
<keyword evidence="14" id="KW-1185">Reference proteome</keyword>
<reference evidence="14" key="1">
    <citation type="submission" date="2016-09" db="EMBL/GenBank/DDBJ databases">
        <title>Draft genome sequence of a novel species of the family Streptococcaceae isolated from flowers.</title>
        <authorList>
            <person name="Chuah L.-O."/>
            <person name="Yap K.-P."/>
            <person name="Thong K.L."/>
            <person name="Liong M.T."/>
            <person name="Ahmad R."/>
            <person name="Rusul G."/>
        </authorList>
    </citation>
    <scope>NUCLEOTIDE SEQUENCE [LARGE SCALE GENOMIC DNA]</scope>
    <source>
        <strain evidence="14">DF1</strain>
    </source>
</reference>
<comment type="subunit">
    <text evidence="9">Part of the signal recognition particle protein translocation system, which is composed of SRP and FtsY.</text>
</comment>
<evidence type="ECO:0000256" key="11">
    <source>
        <dbReference type="SAM" id="MobiDB-lite"/>
    </source>
</evidence>
<evidence type="ECO:0000256" key="1">
    <source>
        <dbReference type="ARBA" id="ARBA00022475"/>
    </source>
</evidence>
<dbReference type="InterPro" id="IPR042101">
    <property type="entry name" value="SRP54_N_sf"/>
</dbReference>
<keyword evidence="6 9" id="KW-0472">Membrane</keyword>
<evidence type="ECO:0000256" key="2">
    <source>
        <dbReference type="ARBA" id="ARBA00022490"/>
    </source>
</evidence>
<dbReference type="AlphaFoldDB" id="A0A1E8GK96"/>
<sequence length="433" mass="48075">MGLFDRLFGKKKKEESQEELQAQLQAEEIAKEISETEKSGEAVQVIENVEEPRDAEPEIKVQQSEGDIPTVRVEDIVEKSDIEEEATPQETEKLDVSQPVEEVVEEEPVTEEPVVAEEVVPLKNEKEVEEKYEKSLKKTSRSFGDRLNALMANFRGVDEEFFEDVEEALILSDVGYELSLEIAEELREEVRLKNPRKRQDVKNVIIEKLADTLDDNGLNHTLNLQDDGLSVFIFVGVNGVGKTTTIGKLANRYRLEGKKVLLAAADTFRAGATDQLVEWGRRSQVPVVVGREGGDPASVVFDAVKKAKDEDYDVLLIDTAGRLQNKDHLMKELEKIIRIIKRELPDAPHETLLAVDATTGQNATQQAKQFSEVAPLTGIILTKLDGSAKGGIVFAIENTLKIPVKLVGLGEGLDDLEDFSPENFVVGVFSSLI</sequence>
<proteinExistence type="inferred from homology"/>
<dbReference type="NCBIfam" id="TIGR00064">
    <property type="entry name" value="ftsY"/>
    <property type="match status" value="1"/>
</dbReference>
<dbReference type="EMBL" id="MKIR01000024">
    <property type="protein sequence ID" value="OFI48669.1"/>
    <property type="molecule type" value="Genomic_DNA"/>
</dbReference>
<comment type="function">
    <text evidence="9">Involved in targeting and insertion of nascent membrane proteins into the cytoplasmic membrane. Acts as a receptor for the complex formed by the signal recognition particle (SRP) and the ribosome-nascent chain (RNC).</text>
</comment>
<dbReference type="GO" id="GO:0006614">
    <property type="term" value="P:SRP-dependent cotranslational protein targeting to membrane"/>
    <property type="evidence" value="ECO:0007669"/>
    <property type="project" value="InterPro"/>
</dbReference>
<comment type="subcellular location">
    <subcellularLocation>
        <location evidence="9">Cell membrane</location>
        <topology evidence="9">Peripheral membrane protein</topology>
        <orientation evidence="9">Cytoplasmic side</orientation>
    </subcellularLocation>
    <subcellularLocation>
        <location evidence="9">Cytoplasm</location>
    </subcellularLocation>
</comment>
<feature type="domain" description="SRP54-type proteins GTP-binding" evidence="12">
    <location>
        <begin position="403"/>
        <end position="416"/>
    </location>
</feature>
<dbReference type="PANTHER" id="PTHR43134">
    <property type="entry name" value="SIGNAL RECOGNITION PARTICLE RECEPTOR SUBUNIT ALPHA"/>
    <property type="match status" value="1"/>
</dbReference>
<keyword evidence="1 9" id="KW-1003">Cell membrane</keyword>
<evidence type="ECO:0000313" key="13">
    <source>
        <dbReference type="EMBL" id="OFI48669.1"/>
    </source>
</evidence>
<evidence type="ECO:0000256" key="3">
    <source>
        <dbReference type="ARBA" id="ARBA00022741"/>
    </source>
</evidence>
<accession>A0A1E8GK96</accession>
<protein>
    <recommendedName>
        <fullName evidence="9">Signal recognition particle receptor FtsY</fullName>
        <shortName evidence="9">SRP receptor</shortName>
        <ecNumber evidence="9">3.6.5.4</ecNumber>
    </recommendedName>
</protein>
<dbReference type="EC" id="3.6.5.4" evidence="9"/>
<feature type="binding site" evidence="9">
    <location>
        <begin position="382"/>
        <end position="385"/>
    </location>
    <ligand>
        <name>GTP</name>
        <dbReference type="ChEBI" id="CHEBI:37565"/>
    </ligand>
</feature>
<name>A0A1E8GK96_9LACT</name>
<evidence type="ECO:0000256" key="4">
    <source>
        <dbReference type="ARBA" id="ARBA00022801"/>
    </source>
</evidence>
<dbReference type="RefSeq" id="WP_070793060.1">
    <property type="nucleotide sequence ID" value="NZ_MKIR01000024.1"/>
</dbReference>
<dbReference type="CDD" id="cd17874">
    <property type="entry name" value="FtsY"/>
    <property type="match status" value="1"/>
</dbReference>
<evidence type="ECO:0000259" key="12">
    <source>
        <dbReference type="PROSITE" id="PS00300"/>
    </source>
</evidence>
<dbReference type="GO" id="GO:0003924">
    <property type="term" value="F:GTPase activity"/>
    <property type="evidence" value="ECO:0007669"/>
    <property type="project" value="UniProtKB-UniRule"/>
</dbReference>
<dbReference type="GO" id="GO:0005047">
    <property type="term" value="F:signal recognition particle binding"/>
    <property type="evidence" value="ECO:0007669"/>
    <property type="project" value="TreeGrafter"/>
</dbReference>
<evidence type="ECO:0000256" key="8">
    <source>
        <dbReference type="ARBA" id="ARBA00048027"/>
    </source>
</evidence>
<dbReference type="Pfam" id="PF00448">
    <property type="entry name" value="SRP54"/>
    <property type="match status" value="1"/>
</dbReference>
<gene>
    <name evidence="9" type="primary">ftsY</name>
    <name evidence="13" type="ORF">BG261_07185</name>
</gene>
<evidence type="ECO:0000256" key="7">
    <source>
        <dbReference type="ARBA" id="ARBA00023170"/>
    </source>
</evidence>
<dbReference type="SMART" id="SM00382">
    <property type="entry name" value="AAA"/>
    <property type="match status" value="1"/>
</dbReference>
<dbReference type="STRING" id="1859473.BG261_07185"/>
<dbReference type="PROSITE" id="PS00300">
    <property type="entry name" value="SRP54"/>
    <property type="match status" value="1"/>
</dbReference>
<dbReference type="InterPro" id="IPR036225">
    <property type="entry name" value="SRP/SRP_N"/>
</dbReference>
<dbReference type="Gene3D" id="3.40.50.300">
    <property type="entry name" value="P-loop containing nucleotide triphosphate hydrolases"/>
    <property type="match status" value="1"/>
</dbReference>